<evidence type="ECO:0000313" key="1">
    <source>
        <dbReference type="EMBL" id="KAJ9664550.1"/>
    </source>
</evidence>
<accession>A0ACC3AKN7</accession>
<gene>
    <name evidence="1" type="ORF">H2198_000201</name>
</gene>
<name>A0ACC3AKN7_9EURO</name>
<reference evidence="1" key="1">
    <citation type="submission" date="2022-10" db="EMBL/GenBank/DDBJ databases">
        <title>Culturing micro-colonial fungi from biological soil crusts in the Mojave desert and describing Neophaeococcomyces mojavensis, and introducing the new genera and species Taxawa tesnikishii.</title>
        <authorList>
            <person name="Kurbessoian T."/>
            <person name="Stajich J.E."/>
        </authorList>
    </citation>
    <scope>NUCLEOTIDE SEQUENCE</scope>
    <source>
        <strain evidence="1">JES_112</strain>
    </source>
</reference>
<sequence length="180" mass="19855">METHSDFDLPWCKELLTSPTVEITNIPTQDSRISGDKRISNSMFSRTLYTSTAIRAQINFKRPTQELDAITPYEYCYLLSIGSDLDGMTGRAHGGFNAMILDQITGEVSSNVTGSFAPATATMTVDYKAPIDTPGIILVRGWVVEMSGRKTWAKAVLEDGDRRVLASGKALFISPREKKI</sequence>
<comment type="caution">
    <text evidence="1">The sequence shown here is derived from an EMBL/GenBank/DDBJ whole genome shotgun (WGS) entry which is preliminary data.</text>
</comment>
<keyword evidence="2" id="KW-1185">Reference proteome</keyword>
<dbReference type="Proteomes" id="UP001172386">
    <property type="component" value="Unassembled WGS sequence"/>
</dbReference>
<evidence type="ECO:0000313" key="2">
    <source>
        <dbReference type="Proteomes" id="UP001172386"/>
    </source>
</evidence>
<organism evidence="1 2">
    <name type="scientific">Neophaeococcomyces mojaviensis</name>
    <dbReference type="NCBI Taxonomy" id="3383035"/>
    <lineage>
        <taxon>Eukaryota</taxon>
        <taxon>Fungi</taxon>
        <taxon>Dikarya</taxon>
        <taxon>Ascomycota</taxon>
        <taxon>Pezizomycotina</taxon>
        <taxon>Eurotiomycetes</taxon>
        <taxon>Chaetothyriomycetidae</taxon>
        <taxon>Chaetothyriales</taxon>
        <taxon>Chaetothyriales incertae sedis</taxon>
        <taxon>Neophaeococcomyces</taxon>
    </lineage>
</organism>
<protein>
    <submittedName>
        <fullName evidence="1">Uncharacterized protein</fullName>
    </submittedName>
</protein>
<dbReference type="EMBL" id="JAPDRQ010000002">
    <property type="protein sequence ID" value="KAJ9664550.1"/>
    <property type="molecule type" value="Genomic_DNA"/>
</dbReference>
<proteinExistence type="predicted"/>